<dbReference type="PROSITE" id="PS51257">
    <property type="entry name" value="PROKAR_LIPOPROTEIN"/>
    <property type="match status" value="1"/>
</dbReference>
<evidence type="ECO:0000313" key="2">
    <source>
        <dbReference type="EMBL" id="MBV0932193.1"/>
    </source>
</evidence>
<reference evidence="2 3" key="1">
    <citation type="submission" date="2021-06" db="EMBL/GenBank/DDBJ databases">
        <title>Bacterium isolated from marine sediment.</title>
        <authorList>
            <person name="Zhu K.-L."/>
            <person name="Du Z.-J."/>
            <person name="Liang Q.-Y."/>
        </authorList>
    </citation>
    <scope>NUCLEOTIDE SEQUENCE [LARGE SCALE GENOMIC DNA]</scope>
    <source>
        <strain evidence="2 3">A346</strain>
    </source>
</reference>
<dbReference type="InterPro" id="IPR010653">
    <property type="entry name" value="NlpB/DapX"/>
</dbReference>
<dbReference type="EMBL" id="JAHQZT010000002">
    <property type="protein sequence ID" value="MBV0932193.1"/>
    <property type="molecule type" value="Genomic_DNA"/>
</dbReference>
<evidence type="ECO:0000313" key="3">
    <source>
        <dbReference type="Proteomes" id="UP000755551"/>
    </source>
</evidence>
<name>A0ABS6M7E7_9GAMM</name>
<comment type="caution">
    <text evidence="2">The sequence shown here is derived from an EMBL/GenBank/DDBJ whole genome shotgun (WGS) entry which is preliminary data.</text>
</comment>
<dbReference type="RefSeq" id="WP_217333612.1">
    <property type="nucleotide sequence ID" value="NZ_JAHQZT010000002.1"/>
</dbReference>
<feature type="chain" id="PRO_5047330610" evidence="1">
    <location>
        <begin position="21"/>
        <end position="467"/>
    </location>
</feature>
<dbReference type="Proteomes" id="UP000755551">
    <property type="component" value="Unassembled WGS sequence"/>
</dbReference>
<protein>
    <submittedName>
        <fullName evidence="2">Outer membrane protein assembly factor BamC</fullName>
    </submittedName>
</protein>
<dbReference type="Pfam" id="PF06804">
    <property type="entry name" value="Lipoprotein_18"/>
    <property type="match status" value="1"/>
</dbReference>
<accession>A0ABS6M7E7</accession>
<keyword evidence="1" id="KW-0732">Signal</keyword>
<keyword evidence="3" id="KW-1185">Reference proteome</keyword>
<sequence length="467" mass="52430">MTTLRTLQLPLALAVSVALGGCSMVENNPVYGENGVIRDRTQDYELARKAEKLQLPPHLRAKEMREQLVVPDVGVTATRSSESFEVPRPEFFYADSGSDSVNLRRVEGEKVILVDEPIADVWRKAQNFWAYNEIDVSRFDPRQGLMETDWIVQDGREYSFVDRWVKRLTLQDVEGPTRNKLRMTLRPDPDNYGRTAIRLKHVQYPVDAQVESIDWSTQARDVGYKSDMMFELLRYMSKANAQESGNTLLALQQKRTDQPLLGRDSRGNPVLKIHAPIDQAWGQVSRALDAGGIDVGTRDQSAGLFYLTYTTTTSFDETDKMGFFEWLHSDRGEIKLDTSMISGALGGEDEADGIRYSSAGTESMSREAEGDAAAELEAELSDPNNPANRRGYKIWFGGKVVYVFGSGDEGNYNAETGNYEHTGRYQLKVNRTRSGVFLSVLNEEGLEAPDIVAEEILWAIKDELPDA</sequence>
<gene>
    <name evidence="2" type="primary">bamC</name>
    <name evidence="2" type="ORF">KTN04_02420</name>
</gene>
<proteinExistence type="predicted"/>
<feature type="signal peptide" evidence="1">
    <location>
        <begin position="1"/>
        <end position="20"/>
    </location>
</feature>
<organism evidence="2 3">
    <name type="scientific">Marinobacterium weihaiense</name>
    <dbReference type="NCBI Taxonomy" id="2851016"/>
    <lineage>
        <taxon>Bacteria</taxon>
        <taxon>Pseudomonadati</taxon>
        <taxon>Pseudomonadota</taxon>
        <taxon>Gammaproteobacteria</taxon>
        <taxon>Oceanospirillales</taxon>
        <taxon>Oceanospirillaceae</taxon>
        <taxon>Marinobacterium</taxon>
    </lineage>
</organism>
<evidence type="ECO:0000256" key="1">
    <source>
        <dbReference type="SAM" id="SignalP"/>
    </source>
</evidence>